<evidence type="ECO:0000256" key="2">
    <source>
        <dbReference type="ARBA" id="ARBA00023155"/>
    </source>
</evidence>
<dbReference type="InterPro" id="IPR050224">
    <property type="entry name" value="TALE_homeobox"/>
</dbReference>
<evidence type="ECO:0000256" key="1">
    <source>
        <dbReference type="ARBA" id="ARBA00023125"/>
    </source>
</evidence>
<proteinExistence type="predicted"/>
<keyword evidence="10" id="KW-1185">Reference proteome</keyword>
<dbReference type="GO" id="GO:0008270">
    <property type="term" value="F:zinc ion binding"/>
    <property type="evidence" value="ECO:0007669"/>
    <property type="project" value="UniProtKB-KW"/>
</dbReference>
<feature type="domain" description="Homeobox" evidence="7">
    <location>
        <begin position="226"/>
        <end position="289"/>
    </location>
</feature>
<evidence type="ECO:0000256" key="3">
    <source>
        <dbReference type="ARBA" id="ARBA00023242"/>
    </source>
</evidence>
<dbReference type="CDD" id="cd00086">
    <property type="entry name" value="homeodomain"/>
    <property type="match status" value="1"/>
</dbReference>
<dbReference type="Proteomes" id="UP001147733">
    <property type="component" value="Unassembled WGS sequence"/>
</dbReference>
<dbReference type="AlphaFoldDB" id="A0A9W9NKP8"/>
<comment type="caution">
    <text evidence="9">The sequence shown here is derived from an EMBL/GenBank/DDBJ whole genome shotgun (WGS) entry which is preliminary data.</text>
</comment>
<feature type="region of interest" description="Disordered" evidence="6">
    <location>
        <begin position="391"/>
        <end position="426"/>
    </location>
</feature>
<dbReference type="PROSITE" id="PS00028">
    <property type="entry name" value="ZINC_FINGER_C2H2_1"/>
    <property type="match status" value="1"/>
</dbReference>
<organism evidence="9 10">
    <name type="scientific">Penicillium citrinum</name>
    <dbReference type="NCBI Taxonomy" id="5077"/>
    <lineage>
        <taxon>Eukaryota</taxon>
        <taxon>Fungi</taxon>
        <taxon>Dikarya</taxon>
        <taxon>Ascomycota</taxon>
        <taxon>Pezizomycotina</taxon>
        <taxon>Eurotiomycetes</taxon>
        <taxon>Eurotiomycetidae</taxon>
        <taxon>Eurotiales</taxon>
        <taxon>Aspergillaceae</taxon>
        <taxon>Penicillium</taxon>
    </lineage>
</organism>
<keyword evidence="3 5" id="KW-0539">Nucleus</keyword>
<dbReference type="Gene3D" id="3.30.160.60">
    <property type="entry name" value="Classic Zinc Finger"/>
    <property type="match status" value="1"/>
</dbReference>
<dbReference type="GO" id="GO:0003677">
    <property type="term" value="F:DNA binding"/>
    <property type="evidence" value="ECO:0007669"/>
    <property type="project" value="UniProtKB-UniRule"/>
</dbReference>
<protein>
    <recommendedName>
        <fullName evidence="11">Homeobox and C2H2 transcription factor</fullName>
    </recommendedName>
</protein>
<dbReference type="SMART" id="SM00389">
    <property type="entry name" value="HOX"/>
    <property type="match status" value="1"/>
</dbReference>
<feature type="region of interest" description="Disordered" evidence="6">
    <location>
        <begin position="1"/>
        <end position="25"/>
    </location>
</feature>
<evidence type="ECO:0000313" key="9">
    <source>
        <dbReference type="EMBL" id="KAJ5221606.1"/>
    </source>
</evidence>
<dbReference type="Pfam" id="PF05920">
    <property type="entry name" value="Homeobox_KN"/>
    <property type="match status" value="1"/>
</dbReference>
<evidence type="ECO:0000313" key="10">
    <source>
        <dbReference type="Proteomes" id="UP001147733"/>
    </source>
</evidence>
<feature type="region of interest" description="Disordered" evidence="6">
    <location>
        <begin position="281"/>
        <end position="332"/>
    </location>
</feature>
<evidence type="ECO:0000259" key="8">
    <source>
        <dbReference type="PROSITE" id="PS50157"/>
    </source>
</evidence>
<accession>A0A9W9NKP8</accession>
<dbReference type="InterPro" id="IPR008422">
    <property type="entry name" value="KN_HD"/>
</dbReference>
<comment type="subcellular location">
    <subcellularLocation>
        <location evidence="5">Nucleus</location>
    </subcellularLocation>
</comment>
<dbReference type="PANTHER" id="PTHR11850">
    <property type="entry name" value="HOMEOBOX PROTEIN TRANSCRIPTION FACTORS"/>
    <property type="match status" value="1"/>
</dbReference>
<keyword evidence="1 5" id="KW-0238">DNA-binding</keyword>
<evidence type="ECO:0000256" key="4">
    <source>
        <dbReference type="PROSITE-ProRule" id="PRU00042"/>
    </source>
</evidence>
<dbReference type="OrthoDB" id="10056939at2759"/>
<dbReference type="InterPro" id="IPR009057">
    <property type="entry name" value="Homeodomain-like_sf"/>
</dbReference>
<feature type="DNA-binding region" description="Homeobox" evidence="5">
    <location>
        <begin position="228"/>
        <end position="290"/>
    </location>
</feature>
<keyword evidence="4" id="KW-0862">Zinc</keyword>
<dbReference type="PROSITE" id="PS50071">
    <property type="entry name" value="HOMEOBOX_2"/>
    <property type="match status" value="1"/>
</dbReference>
<dbReference type="PROSITE" id="PS50157">
    <property type="entry name" value="ZINC_FINGER_C2H2_2"/>
    <property type="match status" value="1"/>
</dbReference>
<feature type="compositionally biased region" description="Low complexity" evidence="6">
    <location>
        <begin position="307"/>
        <end position="316"/>
    </location>
</feature>
<dbReference type="GeneID" id="81388565"/>
<name>A0A9W9NKP8_PENCI</name>
<dbReference type="GO" id="GO:0005634">
    <property type="term" value="C:nucleus"/>
    <property type="evidence" value="ECO:0007669"/>
    <property type="project" value="UniProtKB-SubCell"/>
</dbReference>
<dbReference type="Gene3D" id="1.10.10.60">
    <property type="entry name" value="Homeodomain-like"/>
    <property type="match status" value="1"/>
</dbReference>
<dbReference type="RefSeq" id="XP_056496529.1">
    <property type="nucleotide sequence ID" value="XM_056649398.1"/>
</dbReference>
<feature type="domain" description="C2H2-type" evidence="8">
    <location>
        <begin position="431"/>
        <end position="454"/>
    </location>
</feature>
<dbReference type="SMART" id="SM00355">
    <property type="entry name" value="ZnF_C2H2"/>
    <property type="match status" value="3"/>
</dbReference>
<evidence type="ECO:0000256" key="5">
    <source>
        <dbReference type="PROSITE-ProRule" id="PRU00108"/>
    </source>
</evidence>
<reference evidence="9" key="2">
    <citation type="journal article" date="2023" name="IMA Fungus">
        <title>Comparative genomic study of the Penicillium genus elucidates a diverse pangenome and 15 lateral gene transfer events.</title>
        <authorList>
            <person name="Petersen C."/>
            <person name="Sorensen T."/>
            <person name="Nielsen M.R."/>
            <person name="Sondergaard T.E."/>
            <person name="Sorensen J.L."/>
            <person name="Fitzpatrick D.A."/>
            <person name="Frisvad J.C."/>
            <person name="Nielsen K.L."/>
        </authorList>
    </citation>
    <scope>NUCLEOTIDE SEQUENCE</scope>
    <source>
        <strain evidence="9">IBT 23319</strain>
    </source>
</reference>
<evidence type="ECO:0000259" key="7">
    <source>
        <dbReference type="PROSITE" id="PS50071"/>
    </source>
</evidence>
<keyword evidence="4" id="KW-0863">Zinc-finger</keyword>
<dbReference type="InterPro" id="IPR013087">
    <property type="entry name" value="Znf_C2H2_type"/>
</dbReference>
<evidence type="ECO:0008006" key="11">
    <source>
        <dbReference type="Google" id="ProtNLM"/>
    </source>
</evidence>
<keyword evidence="4" id="KW-0479">Metal-binding</keyword>
<reference evidence="9" key="1">
    <citation type="submission" date="2022-11" db="EMBL/GenBank/DDBJ databases">
        <authorList>
            <person name="Petersen C."/>
        </authorList>
    </citation>
    <scope>NUCLEOTIDE SEQUENCE</scope>
    <source>
        <strain evidence="9">IBT 23319</strain>
    </source>
</reference>
<gene>
    <name evidence="9" type="ORF">N7469_010493</name>
</gene>
<evidence type="ECO:0000256" key="6">
    <source>
        <dbReference type="SAM" id="MobiDB-lite"/>
    </source>
</evidence>
<keyword evidence="2 5" id="KW-0371">Homeobox</keyword>
<dbReference type="GO" id="GO:0006355">
    <property type="term" value="P:regulation of DNA-templated transcription"/>
    <property type="evidence" value="ECO:0007669"/>
    <property type="project" value="InterPro"/>
</dbReference>
<dbReference type="SUPFAM" id="SSF46689">
    <property type="entry name" value="Homeodomain-like"/>
    <property type="match status" value="1"/>
</dbReference>
<dbReference type="InterPro" id="IPR001356">
    <property type="entry name" value="HD"/>
</dbReference>
<dbReference type="EMBL" id="JAPQKT010000009">
    <property type="protein sequence ID" value="KAJ5221606.1"/>
    <property type="molecule type" value="Genomic_DNA"/>
</dbReference>
<sequence length="609" mass="68288">MDFNAQSDSRPPRQSPHALPESGFPGMLDASMADAWLHENPQADWNALDDFFFCSSDQTDLQWSQLMGIDSMETSRANQVENITSQHHDAADELVQAEREISEAIYDTPPLQSLSNVPQWLDGAYRPAAPCSHCRRHRLQCLILRTTPANPNPVTSCSSCVALFRECSLAKGEKRLPSRFETFSPVLGHLHGLPENAEYGVGGGQGDSFENESVAPGDIGLGLEPTEERKESKQFVRKGARVLREWFYQNQEYPYPSEAQKDHLSRETGFSQKRVSTWFANARRRQKQKIQSSKQTSNSRSRAGSPLVTSTLSSLTPMERWKASPPEDEPVSELAIQDAISLGISNPEIGADPFHFDGSAMDLFNFDETSSHLPSSASSFGSRASETSESVSSAWSHQSGESSMPFPLLPKTSGTRRGRQKLSSKTNSNQYQCTFCTSSFRKRHDWARHEKSVHFQLDSWICTPDLNKLHQLYASSMSACPFCDALYPTPAHWDEHEFYVCAEKSVADRSFGRKDYLWQHLRKFHACTKVPAEGLDAWKGSVSNVQSRCGFCNQSLPTWPSRAEHLAAHFKKGARMEQWQGDWGLNADSMMNLRNAVLPSRRSLMSEST</sequence>